<accession>A0ABW0N8P5</accession>
<dbReference type="Proteomes" id="UP001595956">
    <property type="component" value="Unassembled WGS sequence"/>
</dbReference>
<protein>
    <submittedName>
        <fullName evidence="1">Phosphotransferase</fullName>
    </submittedName>
</protein>
<dbReference type="EMBL" id="JBHSMD010000006">
    <property type="protein sequence ID" value="MFC5495309.1"/>
    <property type="molecule type" value="Genomic_DNA"/>
</dbReference>
<organism evidence="1 2">
    <name type="scientific">Nocardioides caricicola</name>
    <dbReference type="NCBI Taxonomy" id="634770"/>
    <lineage>
        <taxon>Bacteria</taxon>
        <taxon>Bacillati</taxon>
        <taxon>Actinomycetota</taxon>
        <taxon>Actinomycetes</taxon>
        <taxon>Propionibacteriales</taxon>
        <taxon>Nocardioidaceae</taxon>
        <taxon>Nocardioides</taxon>
    </lineage>
</organism>
<dbReference type="InterPro" id="IPR011009">
    <property type="entry name" value="Kinase-like_dom_sf"/>
</dbReference>
<gene>
    <name evidence="1" type="ORF">ACFPKY_19515</name>
</gene>
<proteinExistence type="predicted"/>
<reference evidence="2" key="1">
    <citation type="journal article" date="2019" name="Int. J. Syst. Evol. Microbiol.">
        <title>The Global Catalogue of Microorganisms (GCM) 10K type strain sequencing project: providing services to taxonomists for standard genome sequencing and annotation.</title>
        <authorList>
            <consortium name="The Broad Institute Genomics Platform"/>
            <consortium name="The Broad Institute Genome Sequencing Center for Infectious Disease"/>
            <person name="Wu L."/>
            <person name="Ma J."/>
        </authorList>
    </citation>
    <scope>NUCLEOTIDE SEQUENCE [LARGE SCALE GENOMIC DNA]</scope>
    <source>
        <strain evidence="2">KACC 13778</strain>
    </source>
</reference>
<name>A0ABW0N8P5_9ACTN</name>
<evidence type="ECO:0000313" key="1">
    <source>
        <dbReference type="EMBL" id="MFC5495309.1"/>
    </source>
</evidence>
<dbReference type="RefSeq" id="WP_345173356.1">
    <property type="nucleotide sequence ID" value="NZ_BAABFQ010000005.1"/>
</dbReference>
<evidence type="ECO:0000313" key="2">
    <source>
        <dbReference type="Proteomes" id="UP001595956"/>
    </source>
</evidence>
<comment type="caution">
    <text evidence="1">The sequence shown here is derived from an EMBL/GenBank/DDBJ whole genome shotgun (WGS) entry which is preliminary data.</text>
</comment>
<sequence length="331" mass="35467">MTRWADLTLQLPSASERWSSGAFRDELRGWVASVVGEPSALEPVKTRAWATVWRAETASGVFFAKQNCATQAYEAAVVVALNDLAHRHVVPLTGADIGRGLFLTPDLGRTLGDAGVDDVDTWCRVAAAGAQLQVEVSRYADRLVEAGLTVLAPGDAVEYVERRLDEFAALPDGDPRAPAPAALAGVRARLPEIAGWADQVGALGLPLTLCHNDLHGHNVFDVGGELRFFDFADAMVTEPLAALLIPLHLLDGDERDRRRVADAALETWTDYAPAAELRAALPAALQLARLARVESWIRCTAPMNDAELDQWGSSAGAWLGSLSDAPPVDHG</sequence>
<dbReference type="SUPFAM" id="SSF56112">
    <property type="entry name" value="Protein kinase-like (PK-like)"/>
    <property type="match status" value="1"/>
</dbReference>
<keyword evidence="2" id="KW-1185">Reference proteome</keyword>
<dbReference type="Gene3D" id="3.90.1200.10">
    <property type="match status" value="1"/>
</dbReference>